<evidence type="ECO:0000256" key="5">
    <source>
        <dbReference type="ARBA" id="ARBA00023180"/>
    </source>
</evidence>
<sequence length="141" mass="14927">MSPVFLLVLLGVTFPLPGGQSLVCQLGTIQSVWNVSMLPLSWTPKETTCVSSWGCQDTLVLIESGPHVSVVLSKGCTQAGDQGPRVTKHRMGPGLSVTSYTHVCRQDDRCNNLVTSAPLWAPPPPAGICGRRGRGCQEGVG</sequence>
<dbReference type="PANTHER" id="PTHR16529">
    <property type="entry name" value="CD177 ANTIGEN"/>
    <property type="match status" value="1"/>
</dbReference>
<accession>A0ABQ9TUX9</accession>
<keyword evidence="4" id="KW-0472">Membrane</keyword>
<dbReference type="Proteomes" id="UP001266305">
    <property type="component" value="Unassembled WGS sequence"/>
</dbReference>
<gene>
    <name evidence="7" type="ORF">P7K49_034502</name>
</gene>
<comment type="caution">
    <text evidence="7">The sequence shown here is derived from an EMBL/GenBank/DDBJ whole genome shotgun (WGS) entry which is preliminary data.</text>
</comment>
<evidence type="ECO:0000256" key="3">
    <source>
        <dbReference type="ARBA" id="ARBA00022729"/>
    </source>
</evidence>
<evidence type="ECO:0008006" key="9">
    <source>
        <dbReference type="Google" id="ProtNLM"/>
    </source>
</evidence>
<dbReference type="PANTHER" id="PTHR16529:SF8">
    <property type="entry name" value="CD177 ANTIGEN"/>
    <property type="match status" value="1"/>
</dbReference>
<feature type="signal peptide" evidence="6">
    <location>
        <begin position="1"/>
        <end position="21"/>
    </location>
</feature>
<evidence type="ECO:0000313" key="8">
    <source>
        <dbReference type="Proteomes" id="UP001266305"/>
    </source>
</evidence>
<reference evidence="7 8" key="1">
    <citation type="submission" date="2023-05" db="EMBL/GenBank/DDBJ databases">
        <title>B98-5 Cell Line De Novo Hybrid Assembly: An Optical Mapping Approach.</title>
        <authorList>
            <person name="Kananen K."/>
            <person name="Auerbach J.A."/>
            <person name="Kautto E."/>
            <person name="Blachly J.S."/>
        </authorList>
    </citation>
    <scope>NUCLEOTIDE SEQUENCE [LARGE SCALE GENOMIC DNA]</scope>
    <source>
        <strain evidence="7">B95-8</strain>
        <tissue evidence="7">Cell line</tissue>
    </source>
</reference>
<keyword evidence="3 6" id="KW-0732">Signal</keyword>
<keyword evidence="5" id="KW-0325">Glycoprotein</keyword>
<feature type="chain" id="PRO_5045239636" description="CD177" evidence="6">
    <location>
        <begin position="22"/>
        <end position="141"/>
    </location>
</feature>
<evidence type="ECO:0000256" key="6">
    <source>
        <dbReference type="SAM" id="SignalP"/>
    </source>
</evidence>
<protein>
    <recommendedName>
        <fullName evidence="9">CD177</fullName>
    </recommendedName>
</protein>
<evidence type="ECO:0000313" key="7">
    <source>
        <dbReference type="EMBL" id="KAK2088595.1"/>
    </source>
</evidence>
<proteinExistence type="predicted"/>
<dbReference type="InterPro" id="IPR051899">
    <property type="entry name" value="Fert-Immune_med_protein"/>
</dbReference>
<dbReference type="CDD" id="cd23623">
    <property type="entry name" value="TFP_LU_ECD_CD177_rpt1"/>
    <property type="match status" value="1"/>
</dbReference>
<evidence type="ECO:0000256" key="1">
    <source>
        <dbReference type="ARBA" id="ARBA00004236"/>
    </source>
</evidence>
<keyword evidence="2" id="KW-1003">Cell membrane</keyword>
<comment type="subcellular location">
    <subcellularLocation>
        <location evidence="1">Cell membrane</location>
    </subcellularLocation>
</comment>
<evidence type="ECO:0000256" key="4">
    <source>
        <dbReference type="ARBA" id="ARBA00023136"/>
    </source>
</evidence>
<organism evidence="7 8">
    <name type="scientific">Saguinus oedipus</name>
    <name type="common">Cotton-top tamarin</name>
    <name type="synonym">Oedipomidas oedipus</name>
    <dbReference type="NCBI Taxonomy" id="9490"/>
    <lineage>
        <taxon>Eukaryota</taxon>
        <taxon>Metazoa</taxon>
        <taxon>Chordata</taxon>
        <taxon>Craniata</taxon>
        <taxon>Vertebrata</taxon>
        <taxon>Euteleostomi</taxon>
        <taxon>Mammalia</taxon>
        <taxon>Eutheria</taxon>
        <taxon>Euarchontoglires</taxon>
        <taxon>Primates</taxon>
        <taxon>Haplorrhini</taxon>
        <taxon>Platyrrhini</taxon>
        <taxon>Cebidae</taxon>
        <taxon>Callitrichinae</taxon>
        <taxon>Saguinus</taxon>
    </lineage>
</organism>
<evidence type="ECO:0000256" key="2">
    <source>
        <dbReference type="ARBA" id="ARBA00022475"/>
    </source>
</evidence>
<keyword evidence="8" id="KW-1185">Reference proteome</keyword>
<dbReference type="EMBL" id="JASSZA010000019">
    <property type="protein sequence ID" value="KAK2088595.1"/>
    <property type="molecule type" value="Genomic_DNA"/>
</dbReference>
<name>A0ABQ9TUX9_SAGOE</name>